<keyword evidence="2" id="KW-1015">Disulfide bond</keyword>
<evidence type="ECO:0000256" key="4">
    <source>
        <dbReference type="SAM" id="SignalP"/>
    </source>
</evidence>
<dbReference type="PANTHER" id="PTHR42852:SF6">
    <property type="entry name" value="THIOL:DISULFIDE INTERCHANGE PROTEIN DSBE"/>
    <property type="match status" value="1"/>
</dbReference>
<gene>
    <name evidence="6" type="ORF">KZY68_04460</name>
</gene>
<keyword evidence="4" id="KW-0732">Signal</keyword>
<feature type="signal peptide" evidence="4">
    <location>
        <begin position="1"/>
        <end position="18"/>
    </location>
</feature>
<evidence type="ECO:0000256" key="1">
    <source>
        <dbReference type="ARBA" id="ARBA00022748"/>
    </source>
</evidence>
<dbReference type="PROSITE" id="PS51352">
    <property type="entry name" value="THIOREDOXIN_2"/>
    <property type="match status" value="2"/>
</dbReference>
<evidence type="ECO:0000256" key="2">
    <source>
        <dbReference type="ARBA" id="ARBA00023157"/>
    </source>
</evidence>
<keyword evidence="3" id="KW-0676">Redox-active center</keyword>
<sequence>MKIKLILLLLCSTSGVFAQSNQSYLIQGTMQIDSLRNSPRTVKKVYLSHEVNGEEVVVDSAVVTNKAFSFRGKAPKFMSPYHISGFDNGTIQVFLEPGTITIQPFDARYPVGAHVKGTPSNDVFDEYKEFGEAGIQRARVRMDKAFAALPADKRNDEKAFYPYQRSTYYVNSLMHRAEAMKFASQHLNSPVVLYIIKYDLFRFFPPKVLEETFMKAMPTAMRQHPMYAELENQLRAANLAEGRLAPDIEGQTPEGKTLRLSDFRGKYVLVDFWASWCGPCRREFPVVKQALQEAEGAVPFEVLSYSIDSKKPEWTACIAKNGLSQPHWTHISVLKGWGSPAAKLYHVEAVPRTVLISPEGYIMGFDLRGEQLINTIRKLKSGELKPKMAGAAEGNGAMFAVKDNGMLAHDAQSASYRELSVAHDKQISDGIAALKREKGGQYVTSAEGKAAVERLRAVADIDLMTAQLQWLLEHNDAVAYPVLVQRDMLPRFNKEYGRLFVNAMAPEIQSSKEARDLDNCVKAMSLMQGNDVPNATLYLADGTQKQLNQYAGQYVLLTFWDAQSMGCREEMERLQTLYDAAQQGKEKLTLISVSVDKDETAWKNTLKAWHLERPNWVQARNNEADAHSAAKLFGVNHVPTNFLITPDGKLISMTLQGEELVARVKQILSGDLYYQDETPKK</sequence>
<accession>A0AAW4NP94</accession>
<dbReference type="Pfam" id="PF00578">
    <property type="entry name" value="AhpC-TSA"/>
    <property type="match status" value="2"/>
</dbReference>
<evidence type="ECO:0000256" key="3">
    <source>
        <dbReference type="ARBA" id="ARBA00023284"/>
    </source>
</evidence>
<dbReference type="GO" id="GO:0017004">
    <property type="term" value="P:cytochrome complex assembly"/>
    <property type="evidence" value="ECO:0007669"/>
    <property type="project" value="UniProtKB-KW"/>
</dbReference>
<organism evidence="6 7">
    <name type="scientific">Segatella salivae</name>
    <dbReference type="NCBI Taxonomy" id="228604"/>
    <lineage>
        <taxon>Bacteria</taxon>
        <taxon>Pseudomonadati</taxon>
        <taxon>Bacteroidota</taxon>
        <taxon>Bacteroidia</taxon>
        <taxon>Bacteroidales</taxon>
        <taxon>Prevotellaceae</taxon>
        <taxon>Segatella</taxon>
    </lineage>
</organism>
<dbReference type="CDD" id="cd02966">
    <property type="entry name" value="TlpA_like_family"/>
    <property type="match status" value="2"/>
</dbReference>
<dbReference type="RefSeq" id="WP_219427538.1">
    <property type="nucleotide sequence ID" value="NZ_JAHXRD010000006.1"/>
</dbReference>
<proteinExistence type="predicted"/>
<dbReference type="PANTHER" id="PTHR42852">
    <property type="entry name" value="THIOL:DISULFIDE INTERCHANGE PROTEIN DSBE"/>
    <property type="match status" value="1"/>
</dbReference>
<dbReference type="Proteomes" id="UP001196873">
    <property type="component" value="Unassembled WGS sequence"/>
</dbReference>
<dbReference type="AlphaFoldDB" id="A0AAW4NP94"/>
<feature type="domain" description="Thioredoxin" evidence="5">
    <location>
        <begin position="239"/>
        <end position="385"/>
    </location>
</feature>
<evidence type="ECO:0000313" key="6">
    <source>
        <dbReference type="EMBL" id="MBW4865280.1"/>
    </source>
</evidence>
<dbReference type="PROSITE" id="PS00194">
    <property type="entry name" value="THIOREDOXIN_1"/>
    <property type="match status" value="1"/>
</dbReference>
<dbReference type="InterPro" id="IPR000866">
    <property type="entry name" value="AhpC/TSA"/>
</dbReference>
<name>A0AAW4NP94_9BACT</name>
<reference evidence="6" key="1">
    <citation type="submission" date="2021-07" db="EMBL/GenBank/DDBJ databases">
        <title>Genomic diversity and antimicrobial resistance of Prevotella spp. isolated from chronic lung disease airways.</title>
        <authorList>
            <person name="Webb K.A."/>
            <person name="Olagoke O.S."/>
            <person name="Baird T."/>
            <person name="Neill J."/>
            <person name="Pham A."/>
            <person name="Wells T.J."/>
            <person name="Ramsay K.A."/>
            <person name="Bell S.C."/>
            <person name="Sarovich D.S."/>
            <person name="Price E.P."/>
        </authorList>
    </citation>
    <scope>NUCLEOTIDE SEQUENCE</scope>
    <source>
        <strain evidence="6">SCHI0047.S.3</strain>
    </source>
</reference>
<feature type="chain" id="PRO_5043408607" evidence="4">
    <location>
        <begin position="19"/>
        <end position="681"/>
    </location>
</feature>
<comment type="caution">
    <text evidence="6">The sequence shown here is derived from an EMBL/GenBank/DDBJ whole genome shotgun (WGS) entry which is preliminary data.</text>
</comment>
<dbReference type="InterPro" id="IPR017937">
    <property type="entry name" value="Thioredoxin_CS"/>
</dbReference>
<protein>
    <submittedName>
        <fullName evidence="6">AhpC/TSA family protein</fullName>
    </submittedName>
</protein>
<dbReference type="InterPro" id="IPR013766">
    <property type="entry name" value="Thioredoxin_domain"/>
</dbReference>
<feature type="domain" description="Thioredoxin" evidence="5">
    <location>
        <begin position="526"/>
        <end position="673"/>
    </location>
</feature>
<dbReference type="InterPro" id="IPR025380">
    <property type="entry name" value="DUF4369"/>
</dbReference>
<dbReference type="EMBL" id="JAHXRF010000005">
    <property type="protein sequence ID" value="MBW4865280.1"/>
    <property type="molecule type" value="Genomic_DNA"/>
</dbReference>
<keyword evidence="1" id="KW-0201">Cytochrome c-type biogenesis</keyword>
<dbReference type="InterPro" id="IPR050553">
    <property type="entry name" value="Thioredoxin_ResA/DsbE_sf"/>
</dbReference>
<dbReference type="Pfam" id="PF14289">
    <property type="entry name" value="DUF4369"/>
    <property type="match status" value="1"/>
</dbReference>
<evidence type="ECO:0000259" key="5">
    <source>
        <dbReference type="PROSITE" id="PS51352"/>
    </source>
</evidence>
<evidence type="ECO:0000313" key="7">
    <source>
        <dbReference type="Proteomes" id="UP001196873"/>
    </source>
</evidence>